<organism evidence="1 2">
    <name type="scientific">Armillaria ostoyae</name>
    <name type="common">Armillaria root rot fungus</name>
    <dbReference type="NCBI Taxonomy" id="47428"/>
    <lineage>
        <taxon>Eukaryota</taxon>
        <taxon>Fungi</taxon>
        <taxon>Dikarya</taxon>
        <taxon>Basidiomycota</taxon>
        <taxon>Agaricomycotina</taxon>
        <taxon>Agaricomycetes</taxon>
        <taxon>Agaricomycetidae</taxon>
        <taxon>Agaricales</taxon>
        <taxon>Marasmiineae</taxon>
        <taxon>Physalacriaceae</taxon>
        <taxon>Armillaria</taxon>
    </lineage>
</organism>
<evidence type="ECO:0000313" key="1">
    <source>
        <dbReference type="EMBL" id="SJL17534.1"/>
    </source>
</evidence>
<accession>A0A284S949</accession>
<dbReference type="Proteomes" id="UP000219338">
    <property type="component" value="Unassembled WGS sequence"/>
</dbReference>
<evidence type="ECO:0000313" key="2">
    <source>
        <dbReference type="Proteomes" id="UP000219338"/>
    </source>
</evidence>
<protein>
    <submittedName>
        <fullName evidence="1">Uncharacterized protein</fullName>
    </submittedName>
</protein>
<reference evidence="2" key="1">
    <citation type="journal article" date="2017" name="Nat. Ecol. Evol.">
        <title>Genome expansion and lineage-specific genetic innovations in the forest pathogenic fungi Armillaria.</title>
        <authorList>
            <person name="Sipos G."/>
            <person name="Prasanna A.N."/>
            <person name="Walter M.C."/>
            <person name="O'Connor E."/>
            <person name="Balint B."/>
            <person name="Krizsan K."/>
            <person name="Kiss B."/>
            <person name="Hess J."/>
            <person name="Varga T."/>
            <person name="Slot J."/>
            <person name="Riley R."/>
            <person name="Boka B."/>
            <person name="Rigling D."/>
            <person name="Barry K."/>
            <person name="Lee J."/>
            <person name="Mihaltcheva S."/>
            <person name="LaButti K."/>
            <person name="Lipzen A."/>
            <person name="Waldron R."/>
            <person name="Moloney N.M."/>
            <person name="Sperisen C."/>
            <person name="Kredics L."/>
            <person name="Vagvoelgyi C."/>
            <person name="Patrignani A."/>
            <person name="Fitzpatrick D."/>
            <person name="Nagy I."/>
            <person name="Doyle S."/>
            <person name="Anderson J.B."/>
            <person name="Grigoriev I.V."/>
            <person name="Gueldener U."/>
            <person name="Muensterkoetter M."/>
            <person name="Nagy L.G."/>
        </authorList>
    </citation>
    <scope>NUCLEOTIDE SEQUENCE [LARGE SCALE GENOMIC DNA]</scope>
    <source>
        <strain evidence="2">C18/9</strain>
    </source>
</reference>
<proteinExistence type="predicted"/>
<dbReference type="AlphaFoldDB" id="A0A284S949"/>
<gene>
    <name evidence="1" type="ORF">ARMOST_21086</name>
</gene>
<keyword evidence="2" id="KW-1185">Reference proteome</keyword>
<sequence>MHGRHPNSLALIRLAVELKERGTDQLGQDGLGLFTLCRGSTKDLSSPKPFVPKPALGSECLLSGDERRDLAQCDTRRRRQRLSLSRAMPAEFYRRDRLFFHSTVAYTGTTFIDSRYPGNHFLPEHSPAARS</sequence>
<name>A0A284S949_ARMOS</name>
<dbReference type="EMBL" id="FUEG01000045">
    <property type="protein sequence ID" value="SJL17534.1"/>
    <property type="molecule type" value="Genomic_DNA"/>
</dbReference>